<organism evidence="1 2">
    <name type="scientific">Rubellimicrobium aerolatum</name>
    <dbReference type="NCBI Taxonomy" id="490979"/>
    <lineage>
        <taxon>Bacteria</taxon>
        <taxon>Pseudomonadati</taxon>
        <taxon>Pseudomonadota</taxon>
        <taxon>Alphaproteobacteria</taxon>
        <taxon>Rhodobacterales</taxon>
        <taxon>Roseobacteraceae</taxon>
        <taxon>Rubellimicrobium</taxon>
    </lineage>
</organism>
<dbReference type="RefSeq" id="WP_377110004.1">
    <property type="nucleotide sequence ID" value="NZ_JBHSNA010000010.1"/>
</dbReference>
<proteinExistence type="predicted"/>
<evidence type="ECO:0000313" key="2">
    <source>
        <dbReference type="Proteomes" id="UP001596056"/>
    </source>
</evidence>
<reference evidence="2" key="1">
    <citation type="journal article" date="2019" name="Int. J. Syst. Evol. Microbiol.">
        <title>The Global Catalogue of Microorganisms (GCM) 10K type strain sequencing project: providing services to taxonomists for standard genome sequencing and annotation.</title>
        <authorList>
            <consortium name="The Broad Institute Genomics Platform"/>
            <consortium name="The Broad Institute Genome Sequencing Center for Infectious Disease"/>
            <person name="Wu L."/>
            <person name="Ma J."/>
        </authorList>
    </citation>
    <scope>NUCLEOTIDE SEQUENCE [LARGE SCALE GENOMIC DNA]</scope>
    <source>
        <strain evidence="2">KACC 11588</strain>
    </source>
</reference>
<gene>
    <name evidence="1" type="ORF">ACFPOC_11590</name>
</gene>
<accession>A0ABW0SDW6</accession>
<name>A0ABW0SDW6_9RHOB</name>
<evidence type="ECO:0000313" key="1">
    <source>
        <dbReference type="EMBL" id="MFC5567050.1"/>
    </source>
</evidence>
<sequence>MRHAMSRFPHLSVPFARSLSEASIDAAIRPGLRQAFPLPDDTDAHFQRLLDVLTERAKDGFNAPTALGRPMLPSDEG</sequence>
<protein>
    <submittedName>
        <fullName evidence="1">Uncharacterized protein</fullName>
    </submittedName>
</protein>
<keyword evidence="2" id="KW-1185">Reference proteome</keyword>
<comment type="caution">
    <text evidence="1">The sequence shown here is derived from an EMBL/GenBank/DDBJ whole genome shotgun (WGS) entry which is preliminary data.</text>
</comment>
<dbReference type="EMBL" id="JBHSNA010000010">
    <property type="protein sequence ID" value="MFC5567050.1"/>
    <property type="molecule type" value="Genomic_DNA"/>
</dbReference>
<dbReference type="Proteomes" id="UP001596056">
    <property type="component" value="Unassembled WGS sequence"/>
</dbReference>